<organism evidence="1">
    <name type="scientific">Zea mays</name>
    <name type="common">Maize</name>
    <dbReference type="NCBI Taxonomy" id="4577"/>
    <lineage>
        <taxon>Eukaryota</taxon>
        <taxon>Viridiplantae</taxon>
        <taxon>Streptophyta</taxon>
        <taxon>Embryophyta</taxon>
        <taxon>Tracheophyta</taxon>
        <taxon>Spermatophyta</taxon>
        <taxon>Magnoliopsida</taxon>
        <taxon>Liliopsida</taxon>
        <taxon>Poales</taxon>
        <taxon>Poaceae</taxon>
        <taxon>PACMAD clade</taxon>
        <taxon>Panicoideae</taxon>
        <taxon>Andropogonodae</taxon>
        <taxon>Andropogoneae</taxon>
        <taxon>Tripsacinae</taxon>
        <taxon>Zea</taxon>
    </lineage>
</organism>
<proteinExistence type="predicted"/>
<reference evidence="1" key="1">
    <citation type="submission" date="2015-12" db="EMBL/GenBank/DDBJ databases">
        <title>Update maize B73 reference genome by single molecule sequencing technologies.</title>
        <authorList>
            <consortium name="Maize Genome Sequencing Project"/>
            <person name="Ware D."/>
        </authorList>
    </citation>
    <scope>NUCLEOTIDE SEQUENCE</scope>
    <source>
        <tissue evidence="1">Seedling</tissue>
    </source>
</reference>
<keyword evidence="1" id="KW-0687">Ribonucleoprotein</keyword>
<dbReference type="InterPro" id="IPR044513">
    <property type="entry name" value="BT1/2/3/4/5"/>
</dbReference>
<dbReference type="GO" id="GO:0005840">
    <property type="term" value="C:ribosome"/>
    <property type="evidence" value="ECO:0007669"/>
    <property type="project" value="UniProtKB-KW"/>
</dbReference>
<protein>
    <submittedName>
        <fullName evidence="1">40S ribosomal protein S4-3</fullName>
    </submittedName>
</protein>
<gene>
    <name evidence="1" type="ORF">ZEAMMB73_Zm00001d046671</name>
</gene>
<dbReference type="PANTHER" id="PTHR46287:SF11">
    <property type="entry name" value="BTB_POZ AND TAZ DOMAIN-CONTAINING PROTEIN 4"/>
    <property type="match status" value="1"/>
</dbReference>
<dbReference type="InParanoid" id="A0A1D6P4E4"/>
<dbReference type="EMBL" id="CM000785">
    <property type="protein sequence ID" value="AQL04828.1"/>
    <property type="molecule type" value="Genomic_DNA"/>
</dbReference>
<sequence>MASRKWTLPRVVLSSHLLLSPFRICAATAGVAGAGRPCNPDEGAAQDASTEGSLSDMKSKTLKQKLEEVDQDKYRIIPSLSYGPMGIRSRQKCCKPVKGQFCGKHIEQKLLESLVEADTRRQERAKKMEEKKVYLQLYEAMEALVHICRENIE</sequence>
<dbReference type="AlphaFoldDB" id="A0A1D6P4E4"/>
<keyword evidence="1" id="KW-0689">Ribosomal protein</keyword>
<dbReference type="PANTHER" id="PTHR46287">
    <property type="entry name" value="BTB/POZ AND TAZ DOMAIN-CONTAINING PROTEIN 3-RELATED"/>
    <property type="match status" value="1"/>
</dbReference>
<dbReference type="STRING" id="4577.A0A1D6P4E4"/>
<evidence type="ECO:0000313" key="1">
    <source>
        <dbReference type="EMBL" id="AQL04828.1"/>
    </source>
</evidence>
<name>A0A1D6P4E4_MAIZE</name>
<accession>A0A1D6P4E4</accession>